<dbReference type="PANTHER" id="PTHR10492">
    <property type="match status" value="1"/>
</dbReference>
<feature type="domain" description="Helitron helicase-like" evidence="1">
    <location>
        <begin position="1"/>
        <end position="152"/>
    </location>
</feature>
<dbReference type="InterPro" id="IPR025476">
    <property type="entry name" value="Helitron_helicase-like"/>
</dbReference>
<evidence type="ECO:0000259" key="1">
    <source>
        <dbReference type="Pfam" id="PF14214"/>
    </source>
</evidence>
<organism evidence="2 3">
    <name type="scientific">Parnassius mnemosyne</name>
    <name type="common">clouded apollo</name>
    <dbReference type="NCBI Taxonomy" id="213953"/>
    <lineage>
        <taxon>Eukaryota</taxon>
        <taxon>Metazoa</taxon>
        <taxon>Ecdysozoa</taxon>
        <taxon>Arthropoda</taxon>
        <taxon>Hexapoda</taxon>
        <taxon>Insecta</taxon>
        <taxon>Pterygota</taxon>
        <taxon>Neoptera</taxon>
        <taxon>Endopterygota</taxon>
        <taxon>Lepidoptera</taxon>
        <taxon>Glossata</taxon>
        <taxon>Ditrysia</taxon>
        <taxon>Papilionoidea</taxon>
        <taxon>Papilionidae</taxon>
        <taxon>Parnassiinae</taxon>
        <taxon>Parnassini</taxon>
        <taxon>Parnassius</taxon>
        <taxon>Driopa</taxon>
    </lineage>
</organism>
<keyword evidence="3" id="KW-1185">Reference proteome</keyword>
<dbReference type="Proteomes" id="UP001314205">
    <property type="component" value="Unassembled WGS sequence"/>
</dbReference>
<dbReference type="PANTHER" id="PTHR10492:SF57">
    <property type="entry name" value="ATP-DEPENDENT DNA HELICASE"/>
    <property type="match status" value="1"/>
</dbReference>
<comment type="caution">
    <text evidence="2">The sequence shown here is derived from an EMBL/GenBank/DDBJ whole genome shotgun (WGS) entry which is preliminary data.</text>
</comment>
<dbReference type="EMBL" id="CAVLGL010000035">
    <property type="protein sequence ID" value="CAK1581476.1"/>
    <property type="molecule type" value="Genomic_DNA"/>
</dbReference>
<protein>
    <recommendedName>
        <fullName evidence="1">Helitron helicase-like domain-containing protein</fullName>
    </recommendedName>
</protein>
<dbReference type="Pfam" id="PF14214">
    <property type="entry name" value="Helitron_like_N"/>
    <property type="match status" value="1"/>
</dbReference>
<accession>A0AAV1KIA8</accession>
<proteinExistence type="predicted"/>
<sequence length="362" mass="42170">MYAKIETERLVYIRSNQRQLRAEEYVHLRDAMRQDNDTVNMGRLVILPSSFTGGPRYMHERTQDAFCYVRKYGRPDLFITVTTNPKWDEITRELIEGQAPHDRHDIIARVFHLKLKSMIDLLTKDNIFGNVLCYMYSVEWQKRGLPHAHILLWLKDKVRPNDVDSSIRAEIPDPIADPVLYDIVKTHMIHGPCGAFNRNAACMQDGLCTKRYLKALVDETVTGHDGYSLYRHRSRDNGGFTVEKRVSGQQVTLDNRWVVPYSPVMSRAFQAHINVEMCNSVESIKYICKYINKDSDQATFALRNEHDEVTRFQSGRYISSSEAVWRILSFNIHERYPPVTHLDVHLEGGQRIYFNAEMLQND</sequence>
<dbReference type="AlphaFoldDB" id="A0AAV1KIA8"/>
<name>A0AAV1KIA8_9NEOP</name>
<evidence type="ECO:0000313" key="3">
    <source>
        <dbReference type="Proteomes" id="UP001314205"/>
    </source>
</evidence>
<evidence type="ECO:0000313" key="2">
    <source>
        <dbReference type="EMBL" id="CAK1581476.1"/>
    </source>
</evidence>
<reference evidence="2 3" key="1">
    <citation type="submission" date="2023-11" db="EMBL/GenBank/DDBJ databases">
        <authorList>
            <person name="Hedman E."/>
            <person name="Englund M."/>
            <person name="Stromberg M."/>
            <person name="Nyberg Akerstrom W."/>
            <person name="Nylinder S."/>
            <person name="Jareborg N."/>
            <person name="Kallberg Y."/>
            <person name="Kronander E."/>
        </authorList>
    </citation>
    <scope>NUCLEOTIDE SEQUENCE [LARGE SCALE GENOMIC DNA]</scope>
</reference>
<gene>
    <name evidence="2" type="ORF">PARMNEM_LOCUS3135</name>
</gene>